<dbReference type="GO" id="GO:0009313">
    <property type="term" value="P:oligosaccharide catabolic process"/>
    <property type="evidence" value="ECO:0007669"/>
    <property type="project" value="TreeGrafter"/>
</dbReference>
<protein>
    <submittedName>
        <fullName evidence="3">Neopullulanase</fullName>
    </submittedName>
</protein>
<dbReference type="InterPro" id="IPR017853">
    <property type="entry name" value="GH"/>
</dbReference>
<dbReference type="InterPro" id="IPR006047">
    <property type="entry name" value="GH13_cat_dom"/>
</dbReference>
<accession>A0A1Q5U5X7</accession>
<feature type="domain" description="Glycosyl hydrolase family 13 catalytic" evidence="2">
    <location>
        <begin position="188"/>
        <end position="556"/>
    </location>
</feature>
<dbReference type="Gene3D" id="3.20.20.80">
    <property type="entry name" value="Glycosidases"/>
    <property type="match status" value="1"/>
</dbReference>
<evidence type="ECO:0000259" key="2">
    <source>
        <dbReference type="SMART" id="SM00642"/>
    </source>
</evidence>
<dbReference type="AlphaFoldDB" id="A0A1Q5U5X7"/>
<dbReference type="PANTHER" id="PTHR10357:SF179">
    <property type="entry name" value="NEUTRAL AND BASIC AMINO ACID TRANSPORT PROTEIN RBAT"/>
    <property type="match status" value="1"/>
</dbReference>
<sequence>MTFDLLERRKEKFILWIPDTPASNPPSLVLGIFNGGPPATIHEIWNGQLSVSDQPDLWELDPSDIQPPLKNDTVYHYWFEIYTSSEHLGAFQVTDPIAYTVDYRATETRDEHVQPASVIKFRDGKLWPCDIDGNEPSHVAPPAQDAIPDNNHLVIYELPTSWANKNPAGDVQVDVGTFTDVLALFDLTTAGDRFRDTPSVANEAIVADLGVNALELLPVADSKRTGEWGYATAHYYAPDSDLGTSSELAKLVNSIHMKGIRFFTDVVMAFGHDPYIYIAFKQFHLQPEDEIDNQDSYQSHSTELREGWGGRLWRYIQDTNTYDPESGRPGNVHPSWSFHLGHLHRWMSDFGIGGFRLDSVNNIANFDFIRSYTEKAWSLYRSRYRTPSPSKFLVIGEELSVPVDMVTSGTIDALWNEPFQGRLRAAILGESTDGDDFEWTVRKMINCTLDQSHPFTDGAQAINYITSHDTEGSRKERLFNFLSANHVDDIERRSKLAFTCLLTAVGIPMIFAGEEFCDQMDRSVRQKQVDPVNYERKAEDWRARVFNYVATLVRLRKESSALGVNDTEFIHVDENCEGKIIAWKRGAQGQAPVVVVANFTDQDTPGNEYFVENWPERERQGWREVTQGRDVPRDWVGREPLLHWEAKVYTY</sequence>
<organism evidence="3 4">
    <name type="scientific">Penicillium subrubescens</name>
    <dbReference type="NCBI Taxonomy" id="1316194"/>
    <lineage>
        <taxon>Eukaryota</taxon>
        <taxon>Fungi</taxon>
        <taxon>Dikarya</taxon>
        <taxon>Ascomycota</taxon>
        <taxon>Pezizomycotina</taxon>
        <taxon>Eurotiomycetes</taxon>
        <taxon>Eurotiomycetidae</taxon>
        <taxon>Eurotiales</taxon>
        <taxon>Aspergillaceae</taxon>
        <taxon>Penicillium</taxon>
    </lineage>
</organism>
<dbReference type="STRING" id="1316194.A0A1Q5U5X7"/>
<dbReference type="Pfam" id="PF00128">
    <property type="entry name" value="Alpha-amylase"/>
    <property type="match status" value="1"/>
</dbReference>
<dbReference type="PANTHER" id="PTHR10357">
    <property type="entry name" value="ALPHA-AMYLASE FAMILY MEMBER"/>
    <property type="match status" value="1"/>
</dbReference>
<dbReference type="Proteomes" id="UP000186955">
    <property type="component" value="Unassembled WGS sequence"/>
</dbReference>
<evidence type="ECO:0000256" key="1">
    <source>
        <dbReference type="ARBA" id="ARBA00008061"/>
    </source>
</evidence>
<proteinExistence type="inferred from homology"/>
<dbReference type="SMART" id="SM00642">
    <property type="entry name" value="Aamy"/>
    <property type="match status" value="1"/>
</dbReference>
<keyword evidence="4" id="KW-1185">Reference proteome</keyword>
<name>A0A1Q5U5X7_9EURO</name>
<comment type="similarity">
    <text evidence="1">Belongs to the glycosyl hydrolase 13 family.</text>
</comment>
<reference evidence="3 4" key="1">
    <citation type="submission" date="2016-10" db="EMBL/GenBank/DDBJ databases">
        <title>Genome sequence of the ascomycete fungus Penicillium subrubescens.</title>
        <authorList>
            <person name="De Vries R.P."/>
            <person name="Peng M."/>
            <person name="Dilokpimol A."/>
            <person name="Hilden K."/>
            <person name="Makela M.R."/>
            <person name="Grigoriev I."/>
            <person name="Riley R."/>
            <person name="Granchi Z."/>
        </authorList>
    </citation>
    <scope>NUCLEOTIDE SEQUENCE [LARGE SCALE GENOMIC DNA]</scope>
    <source>
        <strain evidence="3 4">CBS 132785</strain>
    </source>
</reference>
<evidence type="ECO:0000313" key="3">
    <source>
        <dbReference type="EMBL" id="OKP07881.1"/>
    </source>
</evidence>
<dbReference type="GO" id="GO:0004556">
    <property type="term" value="F:alpha-amylase activity"/>
    <property type="evidence" value="ECO:0007669"/>
    <property type="project" value="TreeGrafter"/>
</dbReference>
<gene>
    <name evidence="3" type="ORF">PENSUB_5777</name>
</gene>
<evidence type="ECO:0000313" key="4">
    <source>
        <dbReference type="Proteomes" id="UP000186955"/>
    </source>
</evidence>
<dbReference type="SUPFAM" id="SSF51445">
    <property type="entry name" value="(Trans)glycosidases"/>
    <property type="match status" value="1"/>
</dbReference>
<comment type="caution">
    <text evidence="3">The sequence shown here is derived from an EMBL/GenBank/DDBJ whole genome shotgun (WGS) entry which is preliminary data.</text>
</comment>
<dbReference type="EMBL" id="MNBE01000578">
    <property type="protein sequence ID" value="OKP07881.1"/>
    <property type="molecule type" value="Genomic_DNA"/>
</dbReference>